<evidence type="ECO:0000313" key="13">
    <source>
        <dbReference type="Ensembl" id="ENSEASP00005029118.2"/>
    </source>
</evidence>
<feature type="region of interest" description="Disordered" evidence="11">
    <location>
        <begin position="1"/>
        <end position="67"/>
    </location>
</feature>
<keyword evidence="6" id="KW-0805">Transcription regulation</keyword>
<evidence type="ECO:0000256" key="8">
    <source>
        <dbReference type="ARBA" id="ARBA00023163"/>
    </source>
</evidence>
<evidence type="ECO:0000256" key="3">
    <source>
        <dbReference type="ARBA" id="ARBA00022723"/>
    </source>
</evidence>
<dbReference type="PRINTS" id="PR00053">
    <property type="entry name" value="FORKHEAD"/>
</dbReference>
<dbReference type="InterPro" id="IPR013087">
    <property type="entry name" value="Znf_C2H2_type"/>
</dbReference>
<dbReference type="GO" id="GO:0000978">
    <property type="term" value="F:RNA polymerase II cis-regulatory region sequence-specific DNA binding"/>
    <property type="evidence" value="ECO:0007669"/>
    <property type="project" value="TreeGrafter"/>
</dbReference>
<dbReference type="GO" id="GO:0005634">
    <property type="term" value="C:nucleus"/>
    <property type="evidence" value="ECO:0007669"/>
    <property type="project" value="UniProtKB-SubCell"/>
</dbReference>
<dbReference type="Ensembl" id="ENSEAST00005031655.2">
    <property type="protein sequence ID" value="ENSEASP00005029118.2"/>
    <property type="gene ID" value="ENSEASG00005019773.2"/>
</dbReference>
<evidence type="ECO:0000256" key="11">
    <source>
        <dbReference type="SAM" id="MobiDB-lite"/>
    </source>
</evidence>
<evidence type="ECO:0000256" key="7">
    <source>
        <dbReference type="ARBA" id="ARBA00023125"/>
    </source>
</evidence>
<dbReference type="Pfam" id="PF16159">
    <property type="entry name" value="FOXP-CC"/>
    <property type="match status" value="1"/>
</dbReference>
<evidence type="ECO:0000313" key="14">
    <source>
        <dbReference type="Proteomes" id="UP000694387"/>
    </source>
</evidence>
<dbReference type="GO" id="GO:0001227">
    <property type="term" value="F:DNA-binding transcription repressor activity, RNA polymerase II-specific"/>
    <property type="evidence" value="ECO:0007669"/>
    <property type="project" value="TreeGrafter"/>
</dbReference>
<dbReference type="PROSITE" id="PS00658">
    <property type="entry name" value="FORK_HEAD_2"/>
    <property type="match status" value="1"/>
</dbReference>
<evidence type="ECO:0000256" key="2">
    <source>
        <dbReference type="ARBA" id="ARBA00022491"/>
    </source>
</evidence>
<dbReference type="Proteomes" id="UP000694387">
    <property type="component" value="Chromosome X"/>
</dbReference>
<feature type="compositionally biased region" description="Low complexity" evidence="11">
    <location>
        <begin position="1"/>
        <end position="20"/>
    </location>
</feature>
<dbReference type="FunFam" id="1.10.10.10:FF:000010">
    <property type="entry name" value="Forkhead box P2 isoform B"/>
    <property type="match status" value="1"/>
</dbReference>
<evidence type="ECO:0000256" key="5">
    <source>
        <dbReference type="ARBA" id="ARBA00022833"/>
    </source>
</evidence>
<dbReference type="Pfam" id="PF00250">
    <property type="entry name" value="Forkhead"/>
    <property type="match status" value="1"/>
</dbReference>
<dbReference type="InterPro" id="IPR030456">
    <property type="entry name" value="TF_fork_head_CS_2"/>
</dbReference>
<dbReference type="Gene3D" id="1.10.10.10">
    <property type="entry name" value="Winged helix-like DNA-binding domain superfamily/Winged helix DNA-binding domain"/>
    <property type="match status" value="1"/>
</dbReference>
<organism evidence="13 14">
    <name type="scientific">Equus asinus</name>
    <name type="common">Donkey</name>
    <name type="synonym">Equus africanus asinus</name>
    <dbReference type="NCBI Taxonomy" id="9793"/>
    <lineage>
        <taxon>Eukaryota</taxon>
        <taxon>Metazoa</taxon>
        <taxon>Chordata</taxon>
        <taxon>Craniata</taxon>
        <taxon>Vertebrata</taxon>
        <taxon>Euteleostomi</taxon>
        <taxon>Mammalia</taxon>
        <taxon>Eutheria</taxon>
        <taxon>Laurasiatheria</taxon>
        <taxon>Perissodactyla</taxon>
        <taxon>Equidae</taxon>
        <taxon>Equus</taxon>
    </lineage>
</organism>
<evidence type="ECO:0000256" key="9">
    <source>
        <dbReference type="ARBA" id="ARBA00023242"/>
    </source>
</evidence>
<evidence type="ECO:0000256" key="1">
    <source>
        <dbReference type="ARBA" id="ARBA00004123"/>
    </source>
</evidence>
<dbReference type="SUPFAM" id="SSF46785">
    <property type="entry name" value="Winged helix' DNA-binding domain"/>
    <property type="match status" value="1"/>
</dbReference>
<proteinExistence type="predicted"/>
<evidence type="ECO:0000259" key="12">
    <source>
        <dbReference type="PROSITE" id="PS50039"/>
    </source>
</evidence>
<dbReference type="GeneTree" id="ENSGT00940000161807"/>
<feature type="DNA-binding region" description="Fork-head" evidence="10">
    <location>
        <begin position="309"/>
        <end position="395"/>
    </location>
</feature>
<feature type="domain" description="Fork-head" evidence="12">
    <location>
        <begin position="309"/>
        <end position="395"/>
    </location>
</feature>
<dbReference type="Gene3D" id="1.20.5.340">
    <property type="match status" value="1"/>
</dbReference>
<dbReference type="CDD" id="cd20066">
    <property type="entry name" value="FH_FOXP3"/>
    <property type="match status" value="1"/>
</dbReference>
<keyword evidence="7 10" id="KW-0238">DNA-binding</keyword>
<dbReference type="PROSITE" id="PS50039">
    <property type="entry name" value="FORK_HEAD_3"/>
    <property type="match status" value="1"/>
</dbReference>
<evidence type="ECO:0000256" key="6">
    <source>
        <dbReference type="ARBA" id="ARBA00023015"/>
    </source>
</evidence>
<keyword evidence="14" id="KW-1185">Reference proteome</keyword>
<sequence length="403" mass="44252">MPNSRPAKPSAPSLALGPSPGTSPSWRAAPKASDLLGAKGPGAAFQGRDLRGGAHASSSLNPVPPSQLQLPTVPLVMVAPSGARLGPSPHLQALLQDRPHFMHQLSTVDTHARTPVLQVRPLDSPAMISLPPPTAATGVFSLKARPGLPPGINVASVEWVSREPALLCTFPSPSAPRKDSTLSTMPQGSYSLLANGVCKWPGCEKVFEEPEDFLKHCQADHLLDEKGRAQCLLQREVVQSLEQQASSDKGSCRLAATGTPGTAVPAWPSPQEAPDGLFAVRRHLWGSHGNSTFPEFFHNMDYFKFHNMRPPFTYATLIRWAILEAPEKQRTLNEIYHWFTRMFAFFRNHPATWKNAIRHNLSLHKCFVRVESEKGAVWTVDEFEFRKKRSQRPSRCSNPTPGP</sequence>
<gene>
    <name evidence="13" type="primary">FOXP3</name>
</gene>
<keyword evidence="9 10" id="KW-0539">Nucleus</keyword>
<dbReference type="InterPro" id="IPR047413">
    <property type="entry name" value="FH_FOXP3"/>
</dbReference>
<dbReference type="InterPro" id="IPR036390">
    <property type="entry name" value="WH_DNA-bd_sf"/>
</dbReference>
<dbReference type="AlphaFoldDB" id="A0A8C4MNB8"/>
<dbReference type="PANTHER" id="PTHR45796:SF5">
    <property type="entry name" value="FORKHEAD BOX PROTEIN P3"/>
    <property type="match status" value="1"/>
</dbReference>
<keyword evidence="3" id="KW-0479">Metal-binding</keyword>
<keyword evidence="5" id="KW-0862">Zinc</keyword>
<comment type="subcellular location">
    <subcellularLocation>
        <location evidence="1 10">Nucleus</location>
    </subcellularLocation>
</comment>
<accession>A0A8C4MNB8</accession>
<name>A0A8C4MNB8_EQUAS</name>
<dbReference type="SMART" id="SM00339">
    <property type="entry name" value="FH"/>
    <property type="match status" value="1"/>
</dbReference>
<protein>
    <submittedName>
        <fullName evidence="13">Forkhead box P3</fullName>
    </submittedName>
</protein>
<dbReference type="InterPro" id="IPR050998">
    <property type="entry name" value="FOXP"/>
</dbReference>
<keyword evidence="8" id="KW-0804">Transcription</keyword>
<dbReference type="InterPro" id="IPR001766">
    <property type="entry name" value="Fork_head_dom"/>
</dbReference>
<keyword evidence="2" id="KW-0678">Repressor</keyword>
<dbReference type="PANTHER" id="PTHR45796">
    <property type="entry name" value="FORKHEAD BOX P, ISOFORM C"/>
    <property type="match status" value="1"/>
</dbReference>
<dbReference type="PROSITE" id="PS00028">
    <property type="entry name" value="ZINC_FINGER_C2H2_1"/>
    <property type="match status" value="1"/>
</dbReference>
<reference evidence="13" key="3">
    <citation type="submission" date="2025-09" db="UniProtKB">
        <authorList>
            <consortium name="Ensembl"/>
        </authorList>
    </citation>
    <scope>IDENTIFICATION</scope>
</reference>
<reference evidence="13" key="2">
    <citation type="submission" date="2025-08" db="UniProtKB">
        <authorList>
            <consortium name="Ensembl"/>
        </authorList>
    </citation>
    <scope>IDENTIFICATION</scope>
</reference>
<reference evidence="13 14" key="1">
    <citation type="journal article" date="2020" name="Nat. Commun.">
        <title>Donkey genomes provide new insights into domestication and selection for coat color.</title>
        <authorList>
            <person name="Wang"/>
            <person name="C."/>
            <person name="Li"/>
            <person name="H."/>
            <person name="Guo"/>
            <person name="Y."/>
            <person name="Huang"/>
            <person name="J."/>
            <person name="Sun"/>
            <person name="Y."/>
            <person name="Min"/>
            <person name="J."/>
            <person name="Wang"/>
            <person name="J."/>
            <person name="Fang"/>
            <person name="X."/>
            <person name="Zhao"/>
            <person name="Z."/>
            <person name="Wang"/>
            <person name="S."/>
            <person name="Zhang"/>
            <person name="Y."/>
            <person name="Liu"/>
            <person name="Q."/>
            <person name="Jiang"/>
            <person name="Q."/>
            <person name="Wang"/>
            <person name="X."/>
            <person name="Guo"/>
            <person name="Y."/>
            <person name="Yang"/>
            <person name="C."/>
            <person name="Wang"/>
            <person name="Y."/>
            <person name="Tian"/>
            <person name="F."/>
            <person name="Zhuang"/>
            <person name="G."/>
            <person name="Fan"/>
            <person name="Y."/>
            <person name="Gao"/>
            <person name="Q."/>
            <person name="Li"/>
            <person name="Y."/>
            <person name="Ju"/>
            <person name="Z."/>
            <person name="Li"/>
            <person name="J."/>
            <person name="Li"/>
            <person name="R."/>
            <person name="Hou"/>
            <person name="M."/>
            <person name="Yang"/>
            <person name="G."/>
            <person name="Liu"/>
            <person name="G."/>
            <person name="Liu"/>
            <person name="W."/>
            <person name="Guo"/>
            <person name="J."/>
            <person name="Pan"/>
            <person name="S."/>
            <person name="Fan"/>
            <person name="G."/>
            <person name="Zhang"/>
            <person name="W."/>
            <person name="Zhang"/>
            <person name="R."/>
            <person name="Yu"/>
            <person name="J."/>
            <person name="Zhang"/>
            <person name="X."/>
            <person name="Yin"/>
            <person name="Q."/>
            <person name="Ji"/>
            <person name="C."/>
            <person name="Jin"/>
            <person name="Y."/>
            <person name="Yue"/>
            <person name="G."/>
            <person name="Liu"/>
            <person name="M."/>
            <person name="Xu"/>
            <person name="J."/>
            <person name="Liu"/>
            <person name="S."/>
            <person name="Jordana"/>
            <person name="J."/>
            <person name="Noce"/>
            <person name="A."/>
            <person name="Amills"/>
            <person name="M."/>
            <person name="Wu"/>
            <person name="D.D."/>
            <person name="Li"/>
            <person name="S."/>
            <person name="Zhou"/>
            <person name="X. and Zhong"/>
            <person name="J."/>
        </authorList>
    </citation>
    <scope>NUCLEOTIDE SEQUENCE [LARGE SCALE GENOMIC DNA]</scope>
</reference>
<feature type="compositionally biased region" description="Polar residues" evidence="11">
    <location>
        <begin position="56"/>
        <end position="67"/>
    </location>
</feature>
<evidence type="ECO:0000256" key="10">
    <source>
        <dbReference type="PROSITE-ProRule" id="PRU00089"/>
    </source>
</evidence>
<keyword evidence="4" id="KW-0863">Zinc-finger</keyword>
<evidence type="ECO:0000256" key="4">
    <source>
        <dbReference type="ARBA" id="ARBA00022771"/>
    </source>
</evidence>
<dbReference type="GO" id="GO:0008270">
    <property type="term" value="F:zinc ion binding"/>
    <property type="evidence" value="ECO:0007669"/>
    <property type="project" value="UniProtKB-KW"/>
</dbReference>
<dbReference type="InterPro" id="IPR032354">
    <property type="entry name" value="FOXP-CC"/>
</dbReference>
<dbReference type="InterPro" id="IPR036388">
    <property type="entry name" value="WH-like_DNA-bd_sf"/>
</dbReference>